<feature type="compositionally biased region" description="Basic residues" evidence="1">
    <location>
        <begin position="24"/>
        <end position="35"/>
    </location>
</feature>
<proteinExistence type="predicted"/>
<evidence type="ECO:0000313" key="2">
    <source>
        <dbReference type="EMBL" id="KKY37438.1"/>
    </source>
</evidence>
<keyword evidence="3" id="KW-1185">Reference proteome</keyword>
<dbReference type="Proteomes" id="UP000034680">
    <property type="component" value="Unassembled WGS sequence"/>
</dbReference>
<gene>
    <name evidence="2" type="ORF">UCDDA912_g02591</name>
</gene>
<dbReference type="EMBL" id="LCUC01000087">
    <property type="protein sequence ID" value="KKY37438.1"/>
    <property type="molecule type" value="Genomic_DNA"/>
</dbReference>
<sequence>MASYYHFNAHQQHPTSATASAVSHNHHGGRNRRGPRLSVSQNSQHKQFRGVRSMKELSESQSVSSFRSKYELGRSFDLEDDLEFCPGLVTESDVSILDLAQNMLCYRRADNVSTVD</sequence>
<name>A0A0G2HRG3_9PEZI</name>
<dbReference type="InterPro" id="IPR027915">
    <property type="entry name" value="DUF4452"/>
</dbReference>
<evidence type="ECO:0000313" key="3">
    <source>
        <dbReference type="Proteomes" id="UP000034680"/>
    </source>
</evidence>
<organism evidence="2 3">
    <name type="scientific">Diaporthe ampelina</name>
    <dbReference type="NCBI Taxonomy" id="1214573"/>
    <lineage>
        <taxon>Eukaryota</taxon>
        <taxon>Fungi</taxon>
        <taxon>Dikarya</taxon>
        <taxon>Ascomycota</taxon>
        <taxon>Pezizomycotina</taxon>
        <taxon>Sordariomycetes</taxon>
        <taxon>Sordariomycetidae</taxon>
        <taxon>Diaporthales</taxon>
        <taxon>Diaporthaceae</taxon>
        <taxon>Diaporthe</taxon>
    </lineage>
</organism>
<dbReference type="OrthoDB" id="5408025at2759"/>
<comment type="caution">
    <text evidence="2">The sequence shown here is derived from an EMBL/GenBank/DDBJ whole genome shotgun (WGS) entry which is preliminary data.</text>
</comment>
<accession>A0A0G2HRG3</accession>
<reference evidence="2 3" key="1">
    <citation type="submission" date="2015-05" db="EMBL/GenBank/DDBJ databases">
        <title>Distinctive expansion of gene families associated with plant cell wall degradation and secondary metabolism in the genomes of grapevine trunk pathogens.</title>
        <authorList>
            <person name="Lawrence D.P."/>
            <person name="Travadon R."/>
            <person name="Rolshausen P.E."/>
            <person name="Baumgartner K."/>
        </authorList>
    </citation>
    <scope>NUCLEOTIDE SEQUENCE [LARGE SCALE GENOMIC DNA]</scope>
    <source>
        <strain evidence="2">DA912</strain>
    </source>
</reference>
<dbReference type="PANTHER" id="PTHR39615:SF1">
    <property type="entry name" value="YALI0E17897P"/>
    <property type="match status" value="1"/>
</dbReference>
<dbReference type="AlphaFoldDB" id="A0A0G2HRG3"/>
<evidence type="ECO:0000256" key="1">
    <source>
        <dbReference type="SAM" id="MobiDB-lite"/>
    </source>
</evidence>
<dbReference type="Pfam" id="PF14618">
    <property type="entry name" value="DUF4452"/>
    <property type="match status" value="1"/>
</dbReference>
<feature type="compositionally biased region" description="Polar residues" evidence="1">
    <location>
        <begin position="9"/>
        <end position="23"/>
    </location>
</feature>
<protein>
    <submittedName>
        <fullName evidence="2">Uncharacterized protein</fullName>
    </submittedName>
</protein>
<reference evidence="2 3" key="2">
    <citation type="submission" date="2015-05" db="EMBL/GenBank/DDBJ databases">
        <authorList>
            <person name="Morales-Cruz A."/>
            <person name="Amrine K.C."/>
            <person name="Cantu D."/>
        </authorList>
    </citation>
    <scope>NUCLEOTIDE SEQUENCE [LARGE SCALE GENOMIC DNA]</scope>
    <source>
        <strain evidence="2">DA912</strain>
    </source>
</reference>
<dbReference type="PANTHER" id="PTHR39615">
    <property type="entry name" value="YALI0E17897P"/>
    <property type="match status" value="1"/>
</dbReference>
<feature type="region of interest" description="Disordered" evidence="1">
    <location>
        <begin position="7"/>
        <end position="56"/>
    </location>
</feature>